<dbReference type="AlphaFoldDB" id="A0A5D2B5G5"/>
<keyword evidence="2" id="KW-1185">Reference proteome</keyword>
<proteinExistence type="predicted"/>
<sequence>MYEAFRIRSVQQWPENHHYLFFSHDSYFHSLLFSQISEQPNNTLNSIFISQYQRYSPNCSPSIFLHCLLYKIRHPVKKISIPFPP</sequence>
<protein>
    <submittedName>
        <fullName evidence="1">Uncharacterized protein</fullName>
    </submittedName>
</protein>
<evidence type="ECO:0000313" key="1">
    <source>
        <dbReference type="EMBL" id="TYG50862.1"/>
    </source>
</evidence>
<organism evidence="1 2">
    <name type="scientific">Gossypium darwinii</name>
    <name type="common">Darwin's cotton</name>
    <name type="synonym">Gossypium barbadense var. darwinii</name>
    <dbReference type="NCBI Taxonomy" id="34276"/>
    <lineage>
        <taxon>Eukaryota</taxon>
        <taxon>Viridiplantae</taxon>
        <taxon>Streptophyta</taxon>
        <taxon>Embryophyta</taxon>
        <taxon>Tracheophyta</taxon>
        <taxon>Spermatophyta</taxon>
        <taxon>Magnoliopsida</taxon>
        <taxon>eudicotyledons</taxon>
        <taxon>Gunneridae</taxon>
        <taxon>Pentapetalae</taxon>
        <taxon>rosids</taxon>
        <taxon>malvids</taxon>
        <taxon>Malvales</taxon>
        <taxon>Malvaceae</taxon>
        <taxon>Malvoideae</taxon>
        <taxon>Gossypium</taxon>
    </lineage>
</organism>
<reference evidence="1 2" key="1">
    <citation type="submission" date="2019-06" db="EMBL/GenBank/DDBJ databases">
        <title>WGS assembly of Gossypium darwinii.</title>
        <authorList>
            <person name="Chen Z.J."/>
            <person name="Sreedasyam A."/>
            <person name="Ando A."/>
            <person name="Song Q."/>
            <person name="De L."/>
            <person name="Hulse-Kemp A."/>
            <person name="Ding M."/>
            <person name="Ye W."/>
            <person name="Kirkbride R."/>
            <person name="Jenkins J."/>
            <person name="Plott C."/>
            <person name="Lovell J."/>
            <person name="Lin Y.-M."/>
            <person name="Vaughn R."/>
            <person name="Liu B."/>
            <person name="Li W."/>
            <person name="Simpson S."/>
            <person name="Scheffler B."/>
            <person name="Saski C."/>
            <person name="Grover C."/>
            <person name="Hu G."/>
            <person name="Conover J."/>
            <person name="Carlson J."/>
            <person name="Shu S."/>
            <person name="Boston L."/>
            <person name="Williams M."/>
            <person name="Peterson D."/>
            <person name="Mcgee K."/>
            <person name="Jones D."/>
            <person name="Wendel J."/>
            <person name="Stelly D."/>
            <person name="Grimwood J."/>
            <person name="Schmutz J."/>
        </authorList>
    </citation>
    <scope>NUCLEOTIDE SEQUENCE [LARGE SCALE GENOMIC DNA]</scope>
    <source>
        <strain evidence="1">1808015.09</strain>
    </source>
</reference>
<dbReference type="Proteomes" id="UP000323506">
    <property type="component" value="Chromosome D10"/>
</dbReference>
<name>A0A5D2B5G5_GOSDA</name>
<dbReference type="EMBL" id="CM017710">
    <property type="protein sequence ID" value="TYG50862.1"/>
    <property type="molecule type" value="Genomic_DNA"/>
</dbReference>
<gene>
    <name evidence="1" type="ORF">ES288_D10G210500v1</name>
</gene>
<evidence type="ECO:0000313" key="2">
    <source>
        <dbReference type="Proteomes" id="UP000323506"/>
    </source>
</evidence>
<accession>A0A5D2B5G5</accession>